<dbReference type="SUPFAM" id="SSF158499">
    <property type="entry name" value="DnaD domain-like"/>
    <property type="match status" value="1"/>
</dbReference>
<dbReference type="Gene3D" id="1.10.10.630">
    <property type="entry name" value="DnaD domain-like"/>
    <property type="match status" value="1"/>
</dbReference>
<dbReference type="InterPro" id="IPR034829">
    <property type="entry name" value="DnaD-like_sf"/>
</dbReference>
<dbReference type="RefSeq" id="YP_009152838.1">
    <property type="nucleotide sequence ID" value="NC_027394.1"/>
</dbReference>
<sequence>MQGWVSLYRELLHKPIWTTSTPEQKTVLVTLLLMANHEDNEWEFKGEKFTVKKGQMITSLESIVTNCGKGVTIQNVRTALKRFEKLGFLTNESTNKNRLITLVNWASFQHSKDEPNKQVNKQLTSNQQATNKQLTTNNNDNNVKKDNNDISSTTKAPNAFEVYEQNFGQLKPLVIDDINYWLDTFNQDIVIASMKVAVKRNKTSFGYCEGILKSWLAQGVKTLDDARALERKEANNKNESATRNVQADSSGPGLNALSL</sequence>
<dbReference type="EMBL" id="KM236248">
    <property type="protein sequence ID" value="AIW03724.1"/>
    <property type="molecule type" value="Genomic_DNA"/>
</dbReference>
<dbReference type="InterPro" id="IPR053162">
    <property type="entry name" value="DnaD"/>
</dbReference>
<gene>
    <name evidence="3" type="ORF">CPT_Pookie39</name>
</gene>
<evidence type="ECO:0000313" key="4">
    <source>
        <dbReference type="Proteomes" id="UP000030209"/>
    </source>
</evidence>
<feature type="compositionally biased region" description="Polar residues" evidence="1">
    <location>
        <begin position="237"/>
        <end position="249"/>
    </location>
</feature>
<accession>A0A0A0RQ10</accession>
<dbReference type="OrthoDB" id="17618at10239"/>
<feature type="region of interest" description="Disordered" evidence="1">
    <location>
        <begin position="233"/>
        <end position="259"/>
    </location>
</feature>
<dbReference type="NCBIfam" id="TIGR01446">
    <property type="entry name" value="DnaD_dom"/>
    <property type="match status" value="1"/>
</dbReference>
<protein>
    <submittedName>
        <fullName evidence="3">DnaD/DnaB replication protein</fullName>
    </submittedName>
</protein>
<feature type="compositionally biased region" description="Low complexity" evidence="1">
    <location>
        <begin position="130"/>
        <end position="141"/>
    </location>
</feature>
<feature type="compositionally biased region" description="Polar residues" evidence="1">
    <location>
        <begin position="117"/>
        <end position="129"/>
    </location>
</feature>
<dbReference type="Pfam" id="PF07261">
    <property type="entry name" value="DnaB_2"/>
    <property type="match status" value="1"/>
</dbReference>
<dbReference type="InterPro" id="IPR006343">
    <property type="entry name" value="DnaB/C_C"/>
</dbReference>
<name>A0A0A0RQ10_9CAUD</name>
<keyword evidence="4" id="KW-1185">Reference proteome</keyword>
<dbReference type="Proteomes" id="UP000030209">
    <property type="component" value="Segment"/>
</dbReference>
<dbReference type="PANTHER" id="PTHR37293">
    <property type="entry name" value="PHAGE REPLICATION PROTEIN-RELATED"/>
    <property type="match status" value="1"/>
</dbReference>
<feature type="region of interest" description="Disordered" evidence="1">
    <location>
        <begin position="114"/>
        <end position="152"/>
    </location>
</feature>
<evidence type="ECO:0000259" key="2">
    <source>
        <dbReference type="Pfam" id="PF07261"/>
    </source>
</evidence>
<organism evidence="3 4">
    <name type="scientific">Bacillus phage Pookie</name>
    <dbReference type="NCBI Taxonomy" id="1540093"/>
    <lineage>
        <taxon>Viruses</taxon>
        <taxon>Duplodnaviria</taxon>
        <taxon>Heunggongvirae</taxon>
        <taxon>Uroviricota</taxon>
        <taxon>Caudoviricetes</taxon>
        <taxon>Pagevirus</taxon>
        <taxon>Pagevirus pookie</taxon>
    </lineage>
</organism>
<evidence type="ECO:0000313" key="3">
    <source>
        <dbReference type="EMBL" id="AIW03724.1"/>
    </source>
</evidence>
<feature type="domain" description="DnaB/C C-terminal" evidence="2">
    <location>
        <begin position="160"/>
        <end position="228"/>
    </location>
</feature>
<evidence type="ECO:0000256" key="1">
    <source>
        <dbReference type="SAM" id="MobiDB-lite"/>
    </source>
</evidence>
<dbReference type="GeneID" id="24608795"/>
<dbReference type="PANTHER" id="PTHR37293:SF5">
    <property type="entry name" value="DNA REPLICATION PROTEIN"/>
    <property type="match status" value="1"/>
</dbReference>
<reference evidence="3 4" key="1">
    <citation type="journal article" date="2015" name="Genome Announc.">
        <title>Complete Genome of Bacillus megaterium Podophage Pookie.</title>
        <authorList>
            <person name="Ladzekpo T.N."/>
            <person name="DeCrescenzo A.J."/>
            <person name="Hernandez A.C."/>
            <person name="Kuty Everett G.F."/>
        </authorList>
    </citation>
    <scope>NUCLEOTIDE SEQUENCE [LARGE SCALE GENOMIC DNA]</scope>
</reference>
<proteinExistence type="predicted"/>
<dbReference type="KEGG" id="vg:24608795"/>